<dbReference type="CDD" id="cd12797">
    <property type="entry name" value="M23_peptidase"/>
    <property type="match status" value="1"/>
</dbReference>
<organism evidence="4 5">
    <name type="scientific">Halocalculus aciditolerans</name>
    <dbReference type="NCBI Taxonomy" id="1383812"/>
    <lineage>
        <taxon>Archaea</taxon>
        <taxon>Methanobacteriati</taxon>
        <taxon>Methanobacteriota</taxon>
        <taxon>Stenosarchaea group</taxon>
        <taxon>Halobacteria</taxon>
        <taxon>Halobacteriales</taxon>
        <taxon>Halobacteriaceae</taxon>
        <taxon>Halocalculus</taxon>
    </lineage>
</organism>
<keyword evidence="2" id="KW-1133">Transmembrane helix</keyword>
<accession>A0A830F8Q9</accession>
<keyword evidence="2" id="KW-0812">Transmembrane</keyword>
<feature type="transmembrane region" description="Helical" evidence="2">
    <location>
        <begin position="21"/>
        <end position="40"/>
    </location>
</feature>
<dbReference type="PANTHER" id="PTHR21666:SF270">
    <property type="entry name" value="MUREIN HYDROLASE ACTIVATOR ENVC"/>
    <property type="match status" value="1"/>
</dbReference>
<evidence type="ECO:0000256" key="2">
    <source>
        <dbReference type="SAM" id="Phobius"/>
    </source>
</evidence>
<dbReference type="InterPro" id="IPR016047">
    <property type="entry name" value="M23ase_b-sheet_dom"/>
</dbReference>
<feature type="domain" description="M23ase beta-sheet core" evidence="3">
    <location>
        <begin position="189"/>
        <end position="284"/>
    </location>
</feature>
<proteinExistence type="predicted"/>
<evidence type="ECO:0000259" key="3">
    <source>
        <dbReference type="Pfam" id="PF01551"/>
    </source>
</evidence>
<feature type="compositionally biased region" description="Acidic residues" evidence="1">
    <location>
        <begin position="305"/>
        <end position="314"/>
    </location>
</feature>
<reference evidence="4" key="1">
    <citation type="journal article" date="2014" name="Int. J. Syst. Evol. Microbiol.">
        <title>Complete genome sequence of Corynebacterium casei LMG S-19264T (=DSM 44701T), isolated from a smear-ripened cheese.</title>
        <authorList>
            <consortium name="US DOE Joint Genome Institute (JGI-PGF)"/>
            <person name="Walter F."/>
            <person name="Albersmeier A."/>
            <person name="Kalinowski J."/>
            <person name="Ruckert C."/>
        </authorList>
    </citation>
    <scope>NUCLEOTIDE SEQUENCE</scope>
    <source>
        <strain evidence="4">JCM 19596</strain>
    </source>
</reference>
<evidence type="ECO:0000313" key="5">
    <source>
        <dbReference type="Proteomes" id="UP000607197"/>
    </source>
</evidence>
<evidence type="ECO:0000256" key="1">
    <source>
        <dbReference type="SAM" id="MobiDB-lite"/>
    </source>
</evidence>
<name>A0A830F8Q9_9EURY</name>
<comment type="caution">
    <text evidence="4">The sequence shown here is derived from an EMBL/GenBank/DDBJ whole genome shotgun (WGS) entry which is preliminary data.</text>
</comment>
<evidence type="ECO:0000313" key="4">
    <source>
        <dbReference type="EMBL" id="GGL65728.1"/>
    </source>
</evidence>
<feature type="region of interest" description="Disordered" evidence="1">
    <location>
        <begin position="299"/>
        <end position="341"/>
    </location>
</feature>
<dbReference type="Pfam" id="PF01551">
    <property type="entry name" value="Peptidase_M23"/>
    <property type="match status" value="1"/>
</dbReference>
<feature type="transmembrane region" description="Helical" evidence="2">
    <location>
        <begin position="46"/>
        <end position="64"/>
    </location>
</feature>
<dbReference type="EMBL" id="BMPG01000003">
    <property type="protein sequence ID" value="GGL65728.1"/>
    <property type="molecule type" value="Genomic_DNA"/>
</dbReference>
<reference evidence="4" key="2">
    <citation type="submission" date="2020-09" db="EMBL/GenBank/DDBJ databases">
        <authorList>
            <person name="Sun Q."/>
            <person name="Ohkuma M."/>
        </authorList>
    </citation>
    <scope>NUCLEOTIDE SEQUENCE</scope>
    <source>
        <strain evidence="4">JCM 19596</strain>
    </source>
</reference>
<dbReference type="AlphaFoldDB" id="A0A830F8Q9"/>
<gene>
    <name evidence="4" type="ORF">GCM10009039_24520</name>
</gene>
<sequence>MVTPSGSDAPRPLHRRVVARLAGVSVWVILGVGFALGLLVQSVGGPWWLAFLCYLMAGLLPVLLQAVSTDDTAADISNRERAVYTLAVLRWAVTPWGVLAQLRQLWGQVVAYARYRGAMPNTVRGAPKTTLSLPFDGEWTVMNGGVAKATSHSWEILSQRYAYDFAVTDADGESHAGDGASLADYYAFGREIRAPAAGTVVAVRDRLRDYPKPGSLWLEWRTGNVAGNHVTIEHADGEYSFLAHLKAGSTTVEPGDSVEAGDVVGRCGNSGHSTEPHLHYQLQDAASFWTAAGLPPRFTGVDVERDSESEEERSDADSRPSEPAAGTYLVAGDRVSRRTAE</sequence>
<dbReference type="InterPro" id="IPR011055">
    <property type="entry name" value="Dup_hybrid_motif"/>
</dbReference>
<dbReference type="Gene3D" id="2.70.70.10">
    <property type="entry name" value="Glucose Permease (Domain IIA)"/>
    <property type="match status" value="1"/>
</dbReference>
<dbReference type="GO" id="GO:0004222">
    <property type="term" value="F:metalloendopeptidase activity"/>
    <property type="evidence" value="ECO:0007669"/>
    <property type="project" value="TreeGrafter"/>
</dbReference>
<dbReference type="RefSeq" id="WP_188979314.1">
    <property type="nucleotide sequence ID" value="NZ_BMPG01000003.1"/>
</dbReference>
<dbReference type="SUPFAM" id="SSF51261">
    <property type="entry name" value="Duplicated hybrid motif"/>
    <property type="match status" value="1"/>
</dbReference>
<dbReference type="Proteomes" id="UP000607197">
    <property type="component" value="Unassembled WGS sequence"/>
</dbReference>
<keyword evidence="5" id="KW-1185">Reference proteome</keyword>
<dbReference type="OrthoDB" id="7494at2157"/>
<dbReference type="InterPro" id="IPR050570">
    <property type="entry name" value="Cell_wall_metabolism_enzyme"/>
</dbReference>
<keyword evidence="2" id="KW-0472">Membrane</keyword>
<protein>
    <recommendedName>
        <fullName evidence="3">M23ase beta-sheet core domain-containing protein</fullName>
    </recommendedName>
</protein>
<dbReference type="PANTHER" id="PTHR21666">
    <property type="entry name" value="PEPTIDASE-RELATED"/>
    <property type="match status" value="1"/>
</dbReference>